<reference evidence="1" key="1">
    <citation type="journal article" date="2020" name="Stud. Mycol.">
        <title>101 Dothideomycetes genomes: a test case for predicting lifestyles and emergence of pathogens.</title>
        <authorList>
            <person name="Haridas S."/>
            <person name="Albert R."/>
            <person name="Binder M."/>
            <person name="Bloem J."/>
            <person name="Labutti K."/>
            <person name="Salamov A."/>
            <person name="Andreopoulos B."/>
            <person name="Baker S."/>
            <person name="Barry K."/>
            <person name="Bills G."/>
            <person name="Bluhm B."/>
            <person name="Cannon C."/>
            <person name="Castanera R."/>
            <person name="Culley D."/>
            <person name="Daum C."/>
            <person name="Ezra D."/>
            <person name="Gonzalez J."/>
            <person name="Henrissat B."/>
            <person name="Kuo A."/>
            <person name="Liang C."/>
            <person name="Lipzen A."/>
            <person name="Lutzoni F."/>
            <person name="Magnuson J."/>
            <person name="Mondo S."/>
            <person name="Nolan M."/>
            <person name="Ohm R."/>
            <person name="Pangilinan J."/>
            <person name="Park H.-J."/>
            <person name="Ramirez L."/>
            <person name="Alfaro M."/>
            <person name="Sun H."/>
            <person name="Tritt A."/>
            <person name="Yoshinaga Y."/>
            <person name="Zwiers L.-H."/>
            <person name="Turgeon B."/>
            <person name="Goodwin S."/>
            <person name="Spatafora J."/>
            <person name="Crous P."/>
            <person name="Grigoriev I."/>
        </authorList>
    </citation>
    <scope>NUCLEOTIDE SEQUENCE</scope>
    <source>
        <strain evidence="1">CBS 122367</strain>
    </source>
</reference>
<dbReference type="OrthoDB" id="5414271at2759"/>
<keyword evidence="2" id="KW-1185">Reference proteome</keyword>
<proteinExistence type="predicted"/>
<name>A0A6G1IT69_9PLEO</name>
<organism evidence="1 2">
    <name type="scientific">Lentithecium fluviatile CBS 122367</name>
    <dbReference type="NCBI Taxonomy" id="1168545"/>
    <lineage>
        <taxon>Eukaryota</taxon>
        <taxon>Fungi</taxon>
        <taxon>Dikarya</taxon>
        <taxon>Ascomycota</taxon>
        <taxon>Pezizomycotina</taxon>
        <taxon>Dothideomycetes</taxon>
        <taxon>Pleosporomycetidae</taxon>
        <taxon>Pleosporales</taxon>
        <taxon>Massarineae</taxon>
        <taxon>Lentitheciaceae</taxon>
        <taxon>Lentithecium</taxon>
    </lineage>
</organism>
<gene>
    <name evidence="1" type="ORF">K458DRAFT_391819</name>
</gene>
<dbReference type="Proteomes" id="UP000799291">
    <property type="component" value="Unassembled WGS sequence"/>
</dbReference>
<evidence type="ECO:0000313" key="2">
    <source>
        <dbReference type="Proteomes" id="UP000799291"/>
    </source>
</evidence>
<sequence length="207" mass="22898">MMGGKVYEIDFLSACKLRAGDTEPEEATRLDLPSTAEGELVTMFVRVPERDILNHAMDGLPWSPLSWSFHRGMQDLLIAFSKDRMDKHRAAFAAMLRRATLDHSGALDAKGWEWTFVRQHTGEMGAGAVLAGSGGSGDLVRVVTDVALTLCTVSGISELDKTTFWRSGSAELNQQAIIALAKCIILEWSIAIDYQMYHDLPIQMYFA</sequence>
<accession>A0A6G1IT69</accession>
<evidence type="ECO:0000313" key="1">
    <source>
        <dbReference type="EMBL" id="KAF2681432.1"/>
    </source>
</evidence>
<dbReference type="EMBL" id="MU005591">
    <property type="protein sequence ID" value="KAF2681432.1"/>
    <property type="molecule type" value="Genomic_DNA"/>
</dbReference>
<protein>
    <submittedName>
        <fullName evidence="1">Uncharacterized protein</fullName>
    </submittedName>
</protein>
<dbReference type="AlphaFoldDB" id="A0A6G1IT69"/>